<accession>A0A0G4QHB5</accession>
<feature type="transmembrane region" description="Helical" evidence="1">
    <location>
        <begin position="9"/>
        <end position="31"/>
    </location>
</feature>
<sequence>MNPFFRKPFIIITSLFILSLVLFYGVLFHGFASKWQWKNENASALSSYPYSRYDWRKTFNSSNGILIKTESDSGRYDVDIYGRLYRQDNQRKYTLYYSDKEGVRFVLQGQGSFYNAYCAFDKCVLFTEQGRRHIDLAEFTVADLIPWQETNDGYYRFPLALIGGKLLFSQTTSQLILVDNKTILTSLDEGENWEYSVNTEDLVKQYYAEDFGEFTQFHYALSGDSLIIFYNHHYTTNTLEITLNLVNKEVTKTRWLPLRVKEVAQNDKGEIYLIAQQASRDLYSVVQRQADGNLETFYESGYKYLSDLIISNDDLILNKGHNDDKVTLVFALKTKKYTSYEKINDDMMFNPALSSFIRLFDNYSDEDTLLLLGERLKYSHALIK</sequence>
<name>A0A0G4QHB5_9GAMM</name>
<dbReference type="RefSeq" id="WP_072065137.1">
    <property type="nucleotide sequence ID" value="NZ_CVRY01000008.1"/>
</dbReference>
<organism evidence="2 3">
    <name type="scientific">Proteus penneri</name>
    <dbReference type="NCBI Taxonomy" id="102862"/>
    <lineage>
        <taxon>Bacteria</taxon>
        <taxon>Pseudomonadati</taxon>
        <taxon>Pseudomonadota</taxon>
        <taxon>Gammaproteobacteria</taxon>
        <taxon>Enterobacterales</taxon>
        <taxon>Morganellaceae</taxon>
        <taxon>Proteus</taxon>
    </lineage>
</organism>
<gene>
    <name evidence="2" type="ORF">BN1804_03476</name>
</gene>
<evidence type="ECO:0000256" key="1">
    <source>
        <dbReference type="SAM" id="Phobius"/>
    </source>
</evidence>
<evidence type="ECO:0000313" key="2">
    <source>
        <dbReference type="EMBL" id="CRL65377.1"/>
    </source>
</evidence>
<dbReference type="AlphaFoldDB" id="A0A0G4QHB5"/>
<dbReference type="EMBL" id="CVRY01000008">
    <property type="protein sequence ID" value="CRL65377.1"/>
    <property type="molecule type" value="Genomic_DNA"/>
</dbReference>
<keyword evidence="1" id="KW-0472">Membrane</keyword>
<proteinExistence type="predicted"/>
<dbReference type="Proteomes" id="UP000183920">
    <property type="component" value="Unassembled WGS sequence"/>
</dbReference>
<keyword evidence="1" id="KW-0812">Transmembrane</keyword>
<evidence type="ECO:0000313" key="3">
    <source>
        <dbReference type="Proteomes" id="UP000183920"/>
    </source>
</evidence>
<keyword evidence="1" id="KW-1133">Transmembrane helix</keyword>
<protein>
    <submittedName>
        <fullName evidence="2">Uncharacterized protein</fullName>
    </submittedName>
</protein>
<reference evidence="3" key="1">
    <citation type="submission" date="2015-06" db="EMBL/GenBank/DDBJ databases">
        <authorList>
            <person name="Urmite Genomes"/>
        </authorList>
    </citation>
    <scope>NUCLEOTIDE SEQUENCE [LARGE SCALE GENOMIC DNA]</scope>
    <source>
        <strain evidence="3">CSUR P1867</strain>
    </source>
</reference>